<dbReference type="AlphaFoldDB" id="A0A0F9DJ38"/>
<evidence type="ECO:0000256" key="1">
    <source>
        <dbReference type="SAM" id="MobiDB-lite"/>
    </source>
</evidence>
<protein>
    <submittedName>
        <fullName evidence="2">Uncharacterized protein</fullName>
    </submittedName>
</protein>
<feature type="region of interest" description="Disordered" evidence="1">
    <location>
        <begin position="1"/>
        <end position="38"/>
    </location>
</feature>
<proteinExistence type="predicted"/>
<dbReference type="EMBL" id="LAZR01028746">
    <property type="protein sequence ID" value="KKL61679.1"/>
    <property type="molecule type" value="Genomic_DNA"/>
</dbReference>
<name>A0A0F9DJ38_9ZZZZ</name>
<dbReference type="Gene3D" id="2.60.120.200">
    <property type="match status" value="2"/>
</dbReference>
<evidence type="ECO:0000313" key="2">
    <source>
        <dbReference type="EMBL" id="KKL61679.1"/>
    </source>
</evidence>
<gene>
    <name evidence="2" type="ORF">LCGC14_2192890</name>
</gene>
<accession>A0A0F9DJ38</accession>
<sequence>MSRPGYMPRGNHMPPAPRRGASYTQEPGGRLGRLPESKSHFQRANLPVGTELGIYLCQESSGNLADTGPSGNTLTAVGTPAYEVAAAGSDRVGVRFNTLGEEFRAADASVYDLDATSSATFLMAVSCPRAPVGVVQGIVDKRSLGTPDGYHITITATSGSLQVKVDDGVDSLVISSANDYADGVVHLLAVVVDRAGDDLIIRSLTESAVVTDMGGVIGTLVNAEIWNLGSGPAGFSDEDITIHYFAPVMGEAYTQAQFEAWAALAAPFTMHAGLPETAGEFVYQSLPIDVNGELGIRLCQEASGNLADNSDGGGVTLVAGGTPLYEQATAAARLAVVGNDSSDEFASADANDYDMDAVTSFTHIVVVQSDSLPISNVEICAKRIASNEGYQIVMLTDGRIAGVVDDSIDYVTQLVSGYVIGTLMVIAFVCDRTLDQARLYTANGTDIDSLGGVVGTLTNATFYGLGAGGDITGMKVAYEAFLAGTEWVQADYDAFAALLAA</sequence>
<organism evidence="2">
    <name type="scientific">marine sediment metagenome</name>
    <dbReference type="NCBI Taxonomy" id="412755"/>
    <lineage>
        <taxon>unclassified sequences</taxon>
        <taxon>metagenomes</taxon>
        <taxon>ecological metagenomes</taxon>
    </lineage>
</organism>
<reference evidence="2" key="1">
    <citation type="journal article" date="2015" name="Nature">
        <title>Complex archaea that bridge the gap between prokaryotes and eukaryotes.</title>
        <authorList>
            <person name="Spang A."/>
            <person name="Saw J.H."/>
            <person name="Jorgensen S.L."/>
            <person name="Zaremba-Niedzwiedzka K."/>
            <person name="Martijn J."/>
            <person name="Lind A.E."/>
            <person name="van Eijk R."/>
            <person name="Schleper C."/>
            <person name="Guy L."/>
            <person name="Ettema T.J."/>
        </authorList>
    </citation>
    <scope>NUCLEOTIDE SEQUENCE</scope>
</reference>
<comment type="caution">
    <text evidence="2">The sequence shown here is derived from an EMBL/GenBank/DDBJ whole genome shotgun (WGS) entry which is preliminary data.</text>
</comment>